<evidence type="ECO:0000313" key="3">
    <source>
        <dbReference type="Proteomes" id="UP000010798"/>
    </source>
</evidence>
<dbReference type="KEGG" id="saci:Sinac_4447"/>
<dbReference type="Proteomes" id="UP000010798">
    <property type="component" value="Chromosome"/>
</dbReference>
<keyword evidence="3" id="KW-1185">Reference proteome</keyword>
<protein>
    <submittedName>
        <fullName evidence="2">Uncharacterized protein</fullName>
    </submittedName>
</protein>
<dbReference type="HOGENOM" id="CLU_758401_0_0_0"/>
<dbReference type="AlphaFoldDB" id="L0DIZ8"/>
<evidence type="ECO:0000313" key="2">
    <source>
        <dbReference type="EMBL" id="AGA28636.1"/>
    </source>
</evidence>
<reference evidence="2 3" key="1">
    <citation type="submission" date="2012-02" db="EMBL/GenBank/DDBJ databases">
        <title>Complete sequence of chromosome of Singulisphaera acidiphila DSM 18658.</title>
        <authorList>
            <consortium name="US DOE Joint Genome Institute (JGI-PGF)"/>
            <person name="Lucas S."/>
            <person name="Copeland A."/>
            <person name="Lapidus A."/>
            <person name="Glavina del Rio T."/>
            <person name="Dalin E."/>
            <person name="Tice H."/>
            <person name="Bruce D."/>
            <person name="Goodwin L."/>
            <person name="Pitluck S."/>
            <person name="Peters L."/>
            <person name="Ovchinnikova G."/>
            <person name="Chertkov O."/>
            <person name="Kyrpides N."/>
            <person name="Mavromatis K."/>
            <person name="Ivanova N."/>
            <person name="Brettin T."/>
            <person name="Detter J.C."/>
            <person name="Han C."/>
            <person name="Larimer F."/>
            <person name="Land M."/>
            <person name="Hauser L."/>
            <person name="Markowitz V."/>
            <person name="Cheng J.-F."/>
            <person name="Hugenholtz P."/>
            <person name="Woyke T."/>
            <person name="Wu D."/>
            <person name="Tindall B."/>
            <person name="Pomrenke H."/>
            <person name="Brambilla E."/>
            <person name="Klenk H.-P."/>
            <person name="Eisen J.A."/>
        </authorList>
    </citation>
    <scope>NUCLEOTIDE SEQUENCE [LARGE SCALE GENOMIC DNA]</scope>
    <source>
        <strain evidence="3">ATCC BAA-1392 / DSM 18658 / VKM B-2454 / MOB10</strain>
    </source>
</reference>
<feature type="region of interest" description="Disordered" evidence="1">
    <location>
        <begin position="364"/>
        <end position="421"/>
    </location>
</feature>
<dbReference type="eggNOG" id="ENOG502ZK6M">
    <property type="taxonomic scope" value="Bacteria"/>
</dbReference>
<name>L0DIZ8_SINAD</name>
<dbReference type="RefSeq" id="WP_015247754.1">
    <property type="nucleotide sequence ID" value="NC_019892.1"/>
</dbReference>
<evidence type="ECO:0000256" key="1">
    <source>
        <dbReference type="SAM" id="MobiDB-lite"/>
    </source>
</evidence>
<dbReference type="SUPFAM" id="SSF82171">
    <property type="entry name" value="DPP6 N-terminal domain-like"/>
    <property type="match status" value="1"/>
</dbReference>
<proteinExistence type="predicted"/>
<feature type="compositionally biased region" description="Basic and acidic residues" evidence="1">
    <location>
        <begin position="404"/>
        <end position="421"/>
    </location>
</feature>
<sequence length="421" mass="46308">MRVLRLAVRLLLTTLGILTVVAILLGRHGLKPATPRQAAFPRYRPVSSALHQKFESEFRLRDIETGATERIRLDEADRIEYAVCSPWLDSQGRSHVTGLWKCFEGAQVGTMGLVRIAVPGGEVLDRVALDTVPGSSPCWSPGMSAKILFSGWDGQLYRYSFDDPPRAAEESDANGARKPIRLAWRKSPPWDDLRLFWEPTWPTDPRLGGRVIVSVSFYELGPDRKGRTRTQLWWLKLDDGGTEVVDMGRLIVPGPTDSILEERLANVTATPDGGLALACLVRPSEDRALRLRLGPVTIDPATGHPSVNEADMVELPGSRLASQPEFSADGGWVDSALGEVEAKTHDVVERYAIVAALTGHPVSGTKTHARLSDTATTTARPTRDRSIPPLDPLKVRPGRRHKTSRLERTGPDGWEHRISAG</sequence>
<accession>L0DIZ8</accession>
<dbReference type="EMBL" id="CP003364">
    <property type="protein sequence ID" value="AGA28636.1"/>
    <property type="molecule type" value="Genomic_DNA"/>
</dbReference>
<gene>
    <name evidence="2" type="ordered locus">Sinac_4447</name>
</gene>
<organism evidence="2 3">
    <name type="scientific">Singulisphaera acidiphila (strain ATCC BAA-1392 / DSM 18658 / VKM B-2454 / MOB10)</name>
    <dbReference type="NCBI Taxonomy" id="886293"/>
    <lineage>
        <taxon>Bacteria</taxon>
        <taxon>Pseudomonadati</taxon>
        <taxon>Planctomycetota</taxon>
        <taxon>Planctomycetia</taxon>
        <taxon>Isosphaerales</taxon>
        <taxon>Isosphaeraceae</taxon>
        <taxon>Singulisphaera</taxon>
    </lineage>
</organism>